<dbReference type="PANTHER" id="PTHR43563:SF14">
    <property type="entry name" value="AMINE OXIDASE"/>
    <property type="match status" value="1"/>
</dbReference>
<dbReference type="InterPro" id="IPR001613">
    <property type="entry name" value="Flavin_amine_oxidase"/>
</dbReference>
<reference evidence="1 2" key="1">
    <citation type="submission" date="2024-02" db="EMBL/GenBank/DDBJ databases">
        <authorList>
            <person name="Chen Y."/>
            <person name="Shah S."/>
            <person name="Dougan E. K."/>
            <person name="Thang M."/>
            <person name="Chan C."/>
        </authorList>
    </citation>
    <scope>NUCLEOTIDE SEQUENCE [LARGE SCALE GENOMIC DNA]</scope>
</reference>
<dbReference type="PRINTS" id="PR00757">
    <property type="entry name" value="AMINEOXDASEF"/>
</dbReference>
<accession>A0ABP0HT20</accession>
<protein>
    <submittedName>
        <fullName evidence="1">Uncharacterized protein</fullName>
    </submittedName>
</protein>
<evidence type="ECO:0000313" key="2">
    <source>
        <dbReference type="Proteomes" id="UP001642464"/>
    </source>
</evidence>
<dbReference type="PANTHER" id="PTHR43563">
    <property type="entry name" value="AMINE OXIDASE"/>
    <property type="match status" value="1"/>
</dbReference>
<dbReference type="InterPro" id="IPR036188">
    <property type="entry name" value="FAD/NAD-bd_sf"/>
</dbReference>
<dbReference type="SUPFAM" id="SSF54373">
    <property type="entry name" value="FAD-linked reductases, C-terminal domain"/>
    <property type="match status" value="1"/>
</dbReference>
<evidence type="ECO:0000313" key="1">
    <source>
        <dbReference type="EMBL" id="CAK8992963.1"/>
    </source>
</evidence>
<sequence length="464" mass="50756">MCDADVIVVGAGISGLACARELLRKGIHVCVLEASDRVGGRTYSVEMSSQRIDLGGQWIASKAQQPFVQALVKELGLQLHPQHYNGKRILDLQDRQPLEYSTDIPTGIGLRALLAVQFTLWYCTLQARLNIGSAAAKDTSGKLGRFDQHSTADVLEKIAGLSGQVATKALVTAMIRGVFGCEAKELSWLHFLHYIACAGGLERLVTIKKGFQEHTVLGGAQQISERLAKEVRSLGGKLEFNCKVTSVTTEADGVWVACGESKSFRCLRCVFATPPKQLGNVKFAPALPSSRAALHTSVFIGCIIKAVFRYGRPFWRLNGFSGEVVAEATDDEPCFNCYDHCVGDCHMLVCFLNGSPARTWSLRTQDERRQVLLKQLTKWFGPEASHPLEYLEKDWAADEFTGGCPVGCYPPKTLAPHMQALRKPCGRLHWAGTEAAEACQGFMEGAIQAAQRAAREVSGHFSRL</sequence>
<keyword evidence="2" id="KW-1185">Reference proteome</keyword>
<proteinExistence type="predicted"/>
<dbReference type="Gene3D" id="3.50.50.60">
    <property type="entry name" value="FAD/NAD(P)-binding domain"/>
    <property type="match status" value="1"/>
</dbReference>
<gene>
    <name evidence="1" type="ORF">SCF082_LOCUS3296</name>
</gene>
<organism evidence="1 2">
    <name type="scientific">Durusdinium trenchii</name>
    <dbReference type="NCBI Taxonomy" id="1381693"/>
    <lineage>
        <taxon>Eukaryota</taxon>
        <taxon>Sar</taxon>
        <taxon>Alveolata</taxon>
        <taxon>Dinophyceae</taxon>
        <taxon>Suessiales</taxon>
        <taxon>Symbiodiniaceae</taxon>
        <taxon>Durusdinium</taxon>
    </lineage>
</organism>
<name>A0ABP0HT20_9DINO</name>
<dbReference type="InterPro" id="IPR002937">
    <property type="entry name" value="Amino_oxidase"/>
</dbReference>
<dbReference type="InterPro" id="IPR050703">
    <property type="entry name" value="Flavin_MAO"/>
</dbReference>
<dbReference type="Pfam" id="PF01593">
    <property type="entry name" value="Amino_oxidase"/>
    <property type="match status" value="1"/>
</dbReference>
<dbReference type="SUPFAM" id="SSF51905">
    <property type="entry name" value="FAD/NAD(P)-binding domain"/>
    <property type="match status" value="1"/>
</dbReference>
<dbReference type="Proteomes" id="UP001642464">
    <property type="component" value="Unassembled WGS sequence"/>
</dbReference>
<comment type="caution">
    <text evidence="1">The sequence shown here is derived from an EMBL/GenBank/DDBJ whole genome shotgun (WGS) entry which is preliminary data.</text>
</comment>
<dbReference type="EMBL" id="CAXAMM010001670">
    <property type="protein sequence ID" value="CAK8992963.1"/>
    <property type="molecule type" value="Genomic_DNA"/>
</dbReference>